<reference evidence="3 5" key="2">
    <citation type="journal article" date="2018" name="Plant J.">
        <title>The Physcomitrella patens chromosome-scale assembly reveals moss genome structure and evolution.</title>
        <authorList>
            <person name="Lang D."/>
            <person name="Ullrich K.K."/>
            <person name="Murat F."/>
            <person name="Fuchs J."/>
            <person name="Jenkins J."/>
            <person name="Haas F.B."/>
            <person name="Piednoel M."/>
            <person name="Gundlach H."/>
            <person name="Van Bel M."/>
            <person name="Meyberg R."/>
            <person name="Vives C."/>
            <person name="Morata J."/>
            <person name="Symeonidi A."/>
            <person name="Hiss M."/>
            <person name="Muchero W."/>
            <person name="Kamisugi Y."/>
            <person name="Saleh O."/>
            <person name="Blanc G."/>
            <person name="Decker E.L."/>
            <person name="van Gessel N."/>
            <person name="Grimwood J."/>
            <person name="Hayes R.D."/>
            <person name="Graham S.W."/>
            <person name="Gunter L.E."/>
            <person name="McDaniel S.F."/>
            <person name="Hoernstein S.N.W."/>
            <person name="Larsson A."/>
            <person name="Li F.W."/>
            <person name="Perroud P.F."/>
            <person name="Phillips J."/>
            <person name="Ranjan P."/>
            <person name="Rokshar D.S."/>
            <person name="Rothfels C.J."/>
            <person name="Schneider L."/>
            <person name="Shu S."/>
            <person name="Stevenson D.W."/>
            <person name="Thummler F."/>
            <person name="Tillich M."/>
            <person name="Villarreal Aguilar J.C."/>
            <person name="Widiez T."/>
            <person name="Wong G.K."/>
            <person name="Wymore A."/>
            <person name="Zhang Y."/>
            <person name="Zimmer A.D."/>
            <person name="Quatrano R.S."/>
            <person name="Mayer K.F.X."/>
            <person name="Goodstein D."/>
            <person name="Casacuberta J.M."/>
            <person name="Vandepoele K."/>
            <person name="Reski R."/>
            <person name="Cuming A.C."/>
            <person name="Tuskan G.A."/>
            <person name="Maumus F."/>
            <person name="Salse J."/>
            <person name="Schmutz J."/>
            <person name="Rensing S.A."/>
        </authorList>
    </citation>
    <scope>NUCLEOTIDE SEQUENCE [LARGE SCALE GENOMIC DNA]</scope>
    <source>
        <strain evidence="4 5">cv. Gransden 2004</strain>
    </source>
</reference>
<dbReference type="InterPro" id="IPR000626">
    <property type="entry name" value="Ubiquitin-like_dom"/>
</dbReference>
<protein>
    <recommendedName>
        <fullName evidence="2">Ubiquitin-like domain-containing protein</fullName>
    </recommendedName>
</protein>
<dbReference type="PRINTS" id="PR00348">
    <property type="entry name" value="UBIQUITIN"/>
</dbReference>
<feature type="region of interest" description="Disordered" evidence="1">
    <location>
        <begin position="269"/>
        <end position="298"/>
    </location>
</feature>
<dbReference type="Gene3D" id="3.10.20.90">
    <property type="entry name" value="Phosphatidylinositol 3-kinase Catalytic Subunit, Chain A, domain 1"/>
    <property type="match status" value="1"/>
</dbReference>
<dbReference type="InterPro" id="IPR029071">
    <property type="entry name" value="Ubiquitin-like_domsf"/>
</dbReference>
<feature type="compositionally biased region" description="Polar residues" evidence="1">
    <location>
        <begin position="475"/>
        <end position="489"/>
    </location>
</feature>
<dbReference type="AlphaFoldDB" id="A0A2K1L197"/>
<name>A0A2K1L197_PHYPA</name>
<dbReference type="EMBL" id="ABEU02000002">
    <property type="protein sequence ID" value="PNR59803.1"/>
    <property type="molecule type" value="Genomic_DNA"/>
</dbReference>
<feature type="region of interest" description="Disordered" evidence="1">
    <location>
        <begin position="783"/>
        <end position="810"/>
    </location>
</feature>
<accession>A0A2K1L197</accession>
<dbReference type="Proteomes" id="UP000006727">
    <property type="component" value="Chromosome 2"/>
</dbReference>
<evidence type="ECO:0000259" key="2">
    <source>
        <dbReference type="PROSITE" id="PS50053"/>
    </source>
</evidence>
<sequence>MEVNHEGSSGSGIVPAGGTTLGETVEIKIKTLDSQSYTLRVEKNVAVPVLKEQLASVAGVPVENQRLICRGKVLKDDQLLSAYNVEDGHTLHLVARQPPPTSGVGTSTATNEGDQGETGLPSLGSRSGHVSHSLLMGTINFPDNGEGQLPDLNRIINAVISSIGLHSGAPLQGGTGNNSAAGVLSPGVLPTSGGVDAGAADRNGGGDQGTGVRELELQIDALYGMPSNATGTIGPSPVRVVQAPVVVPDALTTMSQYLDRLEQSFAAEESARISSAQDSGRTEARATTDVHPSREEPQRGASIAALGALVNRVNNLLRGQASSALSRLASRLENEPTMLNAAAREDVQHTAYHDGNLMQQIGALLLELGRATLSLRMGQSPSESAINSGPAIFISPTGPNPMMVQALPLQSAGGLAVGTGLPSTPAGGAGFTVRQLLERADHRNTSHAGATSNDAGGPARPNRPSNEAADGANPVSDSVPSGFTGMQGTLMTLDENGAVRVVPVRSLGVGHPPGTTAEHLGPRFQHQFIVRPASNPPNDASVAAAGNPVPPVSSDSSRLTDQASRSTPGDGGGASDLLNSLGPLLQHLAGALQQPGDTTLLQQQGRRRRQAQQSIQDEQRQAGQDVLQNLLAQREMANDMNQRLNTPLPSLSNLVRAVGGADRQQGDPGIIGQLMRSPVVENLVQQVMQGVGDVDGGDGARRGLATGDLDLSGMLQHMMPVVTQMLGGGSSAAFPGSVADSSARTSAVGARGTSSQPSETERWQDALSQEELAGWNETIVADEEAQQSMPPQRPLSDVYRRGTPAAKRQKTVVETAAEKLESGGSAEVVLRDLTDAANAEISGNNGTAGADDLAQQVVRVDGLAEAYLLVLFNDLAARVAADPDFGDGSRFPHAARIFRQPPQTPTEPDGE</sequence>
<evidence type="ECO:0000256" key="1">
    <source>
        <dbReference type="SAM" id="MobiDB-lite"/>
    </source>
</evidence>
<evidence type="ECO:0000313" key="4">
    <source>
        <dbReference type="EnsemblPlants" id="Pp3c2_12670V3.1"/>
    </source>
</evidence>
<feature type="region of interest" description="Disordered" evidence="1">
    <location>
        <begin position="444"/>
        <end position="489"/>
    </location>
</feature>
<evidence type="ECO:0000313" key="3">
    <source>
        <dbReference type="EMBL" id="PNR59803.1"/>
    </source>
</evidence>
<dbReference type="EnsemblPlants" id="Pp3c2_12670V3.1">
    <property type="protein sequence ID" value="Pp3c2_12670V3.1"/>
    <property type="gene ID" value="Pp3c2_12670"/>
</dbReference>
<dbReference type="PANTHER" id="PTHR15204:SF0">
    <property type="entry name" value="LARGE PROLINE-RICH PROTEIN BAG6"/>
    <property type="match status" value="1"/>
</dbReference>
<feature type="compositionally biased region" description="Polar residues" evidence="1">
    <location>
        <begin position="553"/>
        <end position="567"/>
    </location>
</feature>
<dbReference type="SMART" id="SM00213">
    <property type="entry name" value="UBQ"/>
    <property type="match status" value="1"/>
</dbReference>
<dbReference type="FunFam" id="3.10.20.90:FF:000154">
    <property type="entry name" value="Large proline-rich protein BAG6"/>
    <property type="match status" value="1"/>
</dbReference>
<dbReference type="InterPro" id="IPR019956">
    <property type="entry name" value="Ubiquitin_dom"/>
</dbReference>
<reference evidence="3 5" key="1">
    <citation type="journal article" date="2008" name="Science">
        <title>The Physcomitrella genome reveals evolutionary insights into the conquest of land by plants.</title>
        <authorList>
            <person name="Rensing S."/>
            <person name="Lang D."/>
            <person name="Zimmer A."/>
            <person name="Terry A."/>
            <person name="Salamov A."/>
            <person name="Shapiro H."/>
            <person name="Nishiyama T."/>
            <person name="Perroud P.-F."/>
            <person name="Lindquist E."/>
            <person name="Kamisugi Y."/>
            <person name="Tanahashi T."/>
            <person name="Sakakibara K."/>
            <person name="Fujita T."/>
            <person name="Oishi K."/>
            <person name="Shin-I T."/>
            <person name="Kuroki Y."/>
            <person name="Toyoda A."/>
            <person name="Suzuki Y."/>
            <person name="Hashimoto A."/>
            <person name="Yamaguchi K."/>
            <person name="Sugano A."/>
            <person name="Kohara Y."/>
            <person name="Fujiyama A."/>
            <person name="Anterola A."/>
            <person name="Aoki S."/>
            <person name="Ashton N."/>
            <person name="Barbazuk W.B."/>
            <person name="Barker E."/>
            <person name="Bennetzen J."/>
            <person name="Bezanilla M."/>
            <person name="Blankenship R."/>
            <person name="Cho S.H."/>
            <person name="Dutcher S."/>
            <person name="Estelle M."/>
            <person name="Fawcett J.A."/>
            <person name="Gundlach H."/>
            <person name="Hanada K."/>
            <person name="Heyl A."/>
            <person name="Hicks K.A."/>
            <person name="Hugh J."/>
            <person name="Lohr M."/>
            <person name="Mayer K."/>
            <person name="Melkozernov A."/>
            <person name="Murata T."/>
            <person name="Nelson D."/>
            <person name="Pils B."/>
            <person name="Prigge M."/>
            <person name="Reiss B."/>
            <person name="Renner T."/>
            <person name="Rombauts S."/>
            <person name="Rushton P."/>
            <person name="Sanderfoot A."/>
            <person name="Schween G."/>
            <person name="Shiu S.-H."/>
            <person name="Stueber K."/>
            <person name="Theodoulou F.L."/>
            <person name="Tu H."/>
            <person name="Van de Peer Y."/>
            <person name="Verrier P.J."/>
            <person name="Waters E."/>
            <person name="Wood A."/>
            <person name="Yang L."/>
            <person name="Cove D."/>
            <person name="Cuming A."/>
            <person name="Hasebe M."/>
            <person name="Lucas S."/>
            <person name="Mishler D.B."/>
            <person name="Reski R."/>
            <person name="Grigoriev I."/>
            <person name="Quatrano R.S."/>
            <person name="Boore J.L."/>
        </authorList>
    </citation>
    <scope>NUCLEOTIDE SEQUENCE [LARGE SCALE GENOMIC DNA]</scope>
    <source>
        <strain evidence="4 5">cv. Gransden 2004</strain>
    </source>
</reference>
<organism evidence="3">
    <name type="scientific">Physcomitrium patens</name>
    <name type="common">Spreading-leaved earth moss</name>
    <name type="synonym">Physcomitrella patens</name>
    <dbReference type="NCBI Taxonomy" id="3218"/>
    <lineage>
        <taxon>Eukaryota</taxon>
        <taxon>Viridiplantae</taxon>
        <taxon>Streptophyta</taxon>
        <taxon>Embryophyta</taxon>
        <taxon>Bryophyta</taxon>
        <taxon>Bryophytina</taxon>
        <taxon>Bryopsida</taxon>
        <taxon>Funariidae</taxon>
        <taxon>Funariales</taxon>
        <taxon>Funariaceae</taxon>
        <taxon>Physcomitrium</taxon>
    </lineage>
</organism>
<dbReference type="STRING" id="3218.A0A2K1L197"/>
<feature type="compositionally biased region" description="Polar residues" evidence="1">
    <location>
        <begin position="103"/>
        <end position="113"/>
    </location>
</feature>
<dbReference type="Gramene" id="Pp3c2_12670V3.2">
    <property type="protein sequence ID" value="Pp3c2_12670V3.2"/>
    <property type="gene ID" value="Pp3c2_12670"/>
</dbReference>
<dbReference type="PROSITE" id="PS50053">
    <property type="entry name" value="UBIQUITIN_2"/>
    <property type="match status" value="1"/>
</dbReference>
<feature type="region of interest" description="Disordered" evidence="1">
    <location>
        <begin position="886"/>
        <end position="911"/>
    </location>
</feature>
<feature type="region of interest" description="Disordered" evidence="1">
    <location>
        <begin position="95"/>
        <end position="127"/>
    </location>
</feature>
<evidence type="ECO:0000313" key="5">
    <source>
        <dbReference type="Proteomes" id="UP000006727"/>
    </source>
</evidence>
<reference evidence="4" key="3">
    <citation type="submission" date="2020-12" db="UniProtKB">
        <authorList>
            <consortium name="EnsemblPlants"/>
        </authorList>
    </citation>
    <scope>IDENTIFICATION</scope>
</reference>
<feature type="region of interest" description="Disordered" evidence="1">
    <location>
        <begin position="530"/>
        <end position="579"/>
    </location>
</feature>
<feature type="compositionally biased region" description="Basic and acidic residues" evidence="1">
    <location>
        <begin position="280"/>
        <end position="298"/>
    </location>
</feature>
<dbReference type="PANTHER" id="PTHR15204">
    <property type="entry name" value="LARGE PROLINE-RICH PROTEIN BAG6"/>
    <property type="match status" value="1"/>
</dbReference>
<gene>
    <name evidence="4" type="primary">LOC112295797</name>
    <name evidence="3" type="ORF">PHYPA_002595</name>
</gene>
<dbReference type="Pfam" id="PF00240">
    <property type="entry name" value="ubiquitin"/>
    <property type="match status" value="1"/>
</dbReference>
<proteinExistence type="predicted"/>
<feature type="region of interest" description="Disordered" evidence="1">
    <location>
        <begin position="745"/>
        <end position="766"/>
    </location>
</feature>
<dbReference type="EnsemblPlants" id="Pp3c2_12670V3.2">
    <property type="protein sequence ID" value="Pp3c2_12670V3.2"/>
    <property type="gene ID" value="Pp3c2_12670"/>
</dbReference>
<feature type="domain" description="Ubiquitin-like" evidence="2">
    <location>
        <begin position="25"/>
        <end position="100"/>
    </location>
</feature>
<keyword evidence="5" id="KW-1185">Reference proteome</keyword>
<dbReference type="Gramene" id="Pp3c2_12670V3.1">
    <property type="protein sequence ID" value="Pp3c2_12670V3.1"/>
    <property type="gene ID" value="Pp3c2_12670"/>
</dbReference>
<feature type="region of interest" description="Disordered" evidence="1">
    <location>
        <begin position="601"/>
        <end position="622"/>
    </location>
</feature>
<dbReference type="SUPFAM" id="SSF54236">
    <property type="entry name" value="Ubiquitin-like"/>
    <property type="match status" value="1"/>
</dbReference>